<dbReference type="PROSITE" id="PS50937">
    <property type="entry name" value="HTH_MERR_2"/>
    <property type="match status" value="1"/>
</dbReference>
<keyword evidence="6" id="KW-1185">Reference proteome</keyword>
<evidence type="ECO:0000259" key="4">
    <source>
        <dbReference type="PROSITE" id="PS50937"/>
    </source>
</evidence>
<evidence type="ECO:0000256" key="1">
    <source>
        <dbReference type="ARBA" id="ARBA00023015"/>
    </source>
</evidence>
<dbReference type="SUPFAM" id="SSF46955">
    <property type="entry name" value="Putative DNA-binding domain"/>
    <property type="match status" value="1"/>
</dbReference>
<dbReference type="AlphaFoldDB" id="K4KVB4"/>
<dbReference type="InterPro" id="IPR047057">
    <property type="entry name" value="MerR_fam"/>
</dbReference>
<dbReference type="Proteomes" id="UP000000466">
    <property type="component" value="Chromosome"/>
</dbReference>
<name>K4KVB4_SIMAS</name>
<dbReference type="GO" id="GO:0003700">
    <property type="term" value="F:DNA-binding transcription factor activity"/>
    <property type="evidence" value="ECO:0007669"/>
    <property type="project" value="InterPro"/>
</dbReference>
<sequence length="135" mass="15195">MVYIHQAAERTGLSPKAIRYYEQLALVVPEKCPDNGYRLYSRENLSHLCFLQHARGVGFSVKEAGELLALYRSTQSHSAKVKALVADKLQILAAKRAELERLESVLSDLWASCDGDDCHRCAILERLAGEEFHHV</sequence>
<dbReference type="InterPro" id="IPR009061">
    <property type="entry name" value="DNA-bd_dom_put_sf"/>
</dbReference>
<dbReference type="HOGENOM" id="CLU_060077_2_3_6"/>
<protein>
    <submittedName>
        <fullName evidence="5">MerR family transcriptional regulator</fullName>
    </submittedName>
</protein>
<gene>
    <name evidence="5" type="ordered locus">M5M_03415</name>
</gene>
<accession>K4KVB4</accession>
<dbReference type="EMBL" id="CP003746">
    <property type="protein sequence ID" value="AFU97892.1"/>
    <property type="molecule type" value="Genomic_DNA"/>
</dbReference>
<dbReference type="KEGG" id="saga:M5M_03415"/>
<dbReference type="Gene3D" id="1.10.1660.10">
    <property type="match status" value="1"/>
</dbReference>
<dbReference type="RefSeq" id="WP_015046065.1">
    <property type="nucleotide sequence ID" value="NC_018868.3"/>
</dbReference>
<keyword evidence="1" id="KW-0805">Transcription regulation</keyword>
<feature type="domain" description="HTH merR-type" evidence="4">
    <location>
        <begin position="1"/>
        <end position="70"/>
    </location>
</feature>
<dbReference type="PANTHER" id="PTHR30204:SF94">
    <property type="entry name" value="HEAVY METAL-DEPENDENT TRANSCRIPTIONAL REGULATOR HI_0293-RELATED"/>
    <property type="match status" value="1"/>
</dbReference>
<keyword evidence="2" id="KW-0238">DNA-binding</keyword>
<reference evidence="5 6" key="1">
    <citation type="journal article" date="2013" name="Genome Announc.">
        <title>Complete genome sequence of Simiduia agarivorans SA1(T), a marine bacterium able to degrade a variety of polysaccharides.</title>
        <authorList>
            <person name="Lin S.Y."/>
            <person name="Shieh W.Y."/>
            <person name="Chen J.S."/>
            <person name="Tang S.L."/>
        </authorList>
    </citation>
    <scope>NUCLEOTIDE SEQUENCE [LARGE SCALE GENOMIC DNA]</scope>
    <source>
        <strain evidence="6">DSM 21679 / JCM 13881 / BCRC 17597 / SA1</strain>
    </source>
</reference>
<dbReference type="Pfam" id="PF13411">
    <property type="entry name" value="MerR_1"/>
    <property type="match status" value="1"/>
</dbReference>
<proteinExistence type="predicted"/>
<evidence type="ECO:0000256" key="2">
    <source>
        <dbReference type="ARBA" id="ARBA00023125"/>
    </source>
</evidence>
<dbReference type="InterPro" id="IPR000551">
    <property type="entry name" value="MerR-type_HTH_dom"/>
</dbReference>
<dbReference type="SMART" id="SM00422">
    <property type="entry name" value="HTH_MERR"/>
    <property type="match status" value="1"/>
</dbReference>
<keyword evidence="3" id="KW-0804">Transcription</keyword>
<dbReference type="PANTHER" id="PTHR30204">
    <property type="entry name" value="REDOX-CYCLING DRUG-SENSING TRANSCRIPTIONAL ACTIVATOR SOXR"/>
    <property type="match status" value="1"/>
</dbReference>
<dbReference type="OrthoDB" id="9808480at2"/>
<dbReference type="STRING" id="1117647.M5M_03415"/>
<organism evidence="5 6">
    <name type="scientific">Simiduia agarivorans (strain DSM 21679 / JCM 13881 / BCRC 17597 / SA1)</name>
    <dbReference type="NCBI Taxonomy" id="1117647"/>
    <lineage>
        <taxon>Bacteria</taxon>
        <taxon>Pseudomonadati</taxon>
        <taxon>Pseudomonadota</taxon>
        <taxon>Gammaproteobacteria</taxon>
        <taxon>Cellvibrionales</taxon>
        <taxon>Cellvibrionaceae</taxon>
        <taxon>Simiduia</taxon>
    </lineage>
</organism>
<dbReference type="eggNOG" id="COG0789">
    <property type="taxonomic scope" value="Bacteria"/>
</dbReference>
<evidence type="ECO:0000313" key="5">
    <source>
        <dbReference type="EMBL" id="AFU97892.1"/>
    </source>
</evidence>
<evidence type="ECO:0000256" key="3">
    <source>
        <dbReference type="ARBA" id="ARBA00023163"/>
    </source>
</evidence>
<evidence type="ECO:0000313" key="6">
    <source>
        <dbReference type="Proteomes" id="UP000000466"/>
    </source>
</evidence>
<dbReference type="GO" id="GO:0003677">
    <property type="term" value="F:DNA binding"/>
    <property type="evidence" value="ECO:0007669"/>
    <property type="project" value="UniProtKB-KW"/>
</dbReference>